<protein>
    <submittedName>
        <fullName evidence="1">L-2-amino-thiazoline-4-carboxylic acid hydrolase</fullName>
    </submittedName>
</protein>
<dbReference type="EMBL" id="DF967972">
    <property type="protein sequence ID" value="GAP13291.1"/>
    <property type="molecule type" value="Genomic_DNA"/>
</dbReference>
<dbReference type="Proteomes" id="UP000055060">
    <property type="component" value="Unassembled WGS sequence"/>
</dbReference>
<sequence length="240" mass="27367">MTPASNIYLERRPRLLREFDRGARLIQPVLAHYFPAEASENLAIQARREYADLIPQLPDLGGKEPFTRFLISTAELLAVYRTVTARDLSLAQTGELVFEIGRAYLKAYPAYMTRWLGFMSFTPFYLNRLRKRAVESHERRYPDGYVFDYIPGDGATFDYGVDYLECGSCKFLARQGASEFAPYICPSDILYSKALGWGLVRTMTLAEGAPKCDFRFKRGGPTRVAVPESLRPVIEQYNTQ</sequence>
<dbReference type="Pfam" id="PF14196">
    <property type="entry name" value="ATC_hydrolase"/>
    <property type="match status" value="1"/>
</dbReference>
<reference evidence="1" key="1">
    <citation type="submission" date="2015-07" db="EMBL/GenBank/DDBJ databases">
        <title>Draft Genome Sequences of Anaerolinea thermolimosa IMO-1, Bellilinea caldifistulae GOMI-1, Leptolinea tardivitalis YMTK-2, Levilinea saccharolytica KIBI-1,Longilinea arvoryzae KOME-1, Previously Described as Members of the Anaerolineaceae (Chloroflexi).</title>
        <authorList>
            <person name="Sekiguchi Y."/>
            <person name="Ohashi A."/>
            <person name="Matsuura N."/>
            <person name="Tourlousse M.D."/>
        </authorList>
    </citation>
    <scope>NUCLEOTIDE SEQUENCE [LARGE SCALE GENOMIC DNA]</scope>
    <source>
        <strain evidence="1">KOME-1</strain>
    </source>
</reference>
<dbReference type="STRING" id="360412.LARV_01044"/>
<proteinExistence type="predicted"/>
<keyword evidence="1" id="KW-0378">Hydrolase</keyword>
<organism evidence="1">
    <name type="scientific">Longilinea arvoryzae</name>
    <dbReference type="NCBI Taxonomy" id="360412"/>
    <lineage>
        <taxon>Bacteria</taxon>
        <taxon>Bacillati</taxon>
        <taxon>Chloroflexota</taxon>
        <taxon>Anaerolineae</taxon>
        <taxon>Anaerolineales</taxon>
        <taxon>Anaerolineaceae</taxon>
        <taxon>Longilinea</taxon>
    </lineage>
</organism>
<dbReference type="InterPro" id="IPR026002">
    <property type="entry name" value="ATC_hydrolase-like"/>
</dbReference>
<dbReference type="GO" id="GO:0016787">
    <property type="term" value="F:hydrolase activity"/>
    <property type="evidence" value="ECO:0007669"/>
    <property type="project" value="UniProtKB-KW"/>
</dbReference>
<keyword evidence="2" id="KW-1185">Reference proteome</keyword>
<dbReference type="AlphaFoldDB" id="A0A0S7BHF4"/>
<evidence type="ECO:0000313" key="1">
    <source>
        <dbReference type="EMBL" id="GAP13291.1"/>
    </source>
</evidence>
<evidence type="ECO:0000313" key="2">
    <source>
        <dbReference type="Proteomes" id="UP000055060"/>
    </source>
</evidence>
<gene>
    <name evidence="1" type="ORF">LARV_01044</name>
</gene>
<name>A0A0S7BHF4_9CHLR</name>
<dbReference type="RefSeq" id="WP_075072639.1">
    <property type="nucleotide sequence ID" value="NZ_DF967972.1"/>
</dbReference>
<accession>A0A0S7BHF4</accession>
<dbReference type="OrthoDB" id="1495276at2"/>